<dbReference type="Proteomes" id="UP001497480">
    <property type="component" value="Unassembled WGS sequence"/>
</dbReference>
<comment type="caution">
    <text evidence="2">The sequence shown here is derived from an EMBL/GenBank/DDBJ whole genome shotgun (WGS) entry which is preliminary data.</text>
</comment>
<feature type="region of interest" description="Disordered" evidence="1">
    <location>
        <begin position="19"/>
        <end position="54"/>
    </location>
</feature>
<keyword evidence="3" id="KW-1185">Reference proteome</keyword>
<evidence type="ECO:0000256" key="1">
    <source>
        <dbReference type="SAM" id="MobiDB-lite"/>
    </source>
</evidence>
<accession>A0AAV1WYT6</accession>
<name>A0AAV1WYT6_LUPLU</name>
<proteinExistence type="predicted"/>
<sequence length="84" mass="9490">MNYIQKFCLEKKIEAANPSQIEGFEPHQLEPHQLEPQSQSKATRTTPPSRSPTTSVATWEYYVGAWLMRSTSCANKCLIVTTTT</sequence>
<dbReference type="AlphaFoldDB" id="A0AAV1WYT6"/>
<evidence type="ECO:0000313" key="2">
    <source>
        <dbReference type="EMBL" id="CAL0313887.1"/>
    </source>
</evidence>
<gene>
    <name evidence="2" type="ORF">LLUT_LOCUS14947</name>
</gene>
<feature type="compositionally biased region" description="Low complexity" evidence="1">
    <location>
        <begin position="43"/>
        <end position="54"/>
    </location>
</feature>
<protein>
    <submittedName>
        <fullName evidence="2">Uncharacterized protein</fullName>
    </submittedName>
</protein>
<organism evidence="2 3">
    <name type="scientific">Lupinus luteus</name>
    <name type="common">European yellow lupine</name>
    <dbReference type="NCBI Taxonomy" id="3873"/>
    <lineage>
        <taxon>Eukaryota</taxon>
        <taxon>Viridiplantae</taxon>
        <taxon>Streptophyta</taxon>
        <taxon>Embryophyta</taxon>
        <taxon>Tracheophyta</taxon>
        <taxon>Spermatophyta</taxon>
        <taxon>Magnoliopsida</taxon>
        <taxon>eudicotyledons</taxon>
        <taxon>Gunneridae</taxon>
        <taxon>Pentapetalae</taxon>
        <taxon>rosids</taxon>
        <taxon>fabids</taxon>
        <taxon>Fabales</taxon>
        <taxon>Fabaceae</taxon>
        <taxon>Papilionoideae</taxon>
        <taxon>50 kb inversion clade</taxon>
        <taxon>genistoids sensu lato</taxon>
        <taxon>core genistoids</taxon>
        <taxon>Genisteae</taxon>
        <taxon>Lupinus</taxon>
    </lineage>
</organism>
<feature type="compositionally biased region" description="Basic and acidic residues" evidence="1">
    <location>
        <begin position="24"/>
        <end position="33"/>
    </location>
</feature>
<reference evidence="2 3" key="1">
    <citation type="submission" date="2024-03" db="EMBL/GenBank/DDBJ databases">
        <authorList>
            <person name="Martinez-Hernandez J."/>
        </authorList>
    </citation>
    <scope>NUCLEOTIDE SEQUENCE [LARGE SCALE GENOMIC DNA]</scope>
</reference>
<evidence type="ECO:0000313" key="3">
    <source>
        <dbReference type="Proteomes" id="UP001497480"/>
    </source>
</evidence>
<dbReference type="EMBL" id="CAXHTB010000010">
    <property type="protein sequence ID" value="CAL0313887.1"/>
    <property type="molecule type" value="Genomic_DNA"/>
</dbReference>